<proteinExistence type="predicted"/>
<dbReference type="STRING" id="1141662.OOA_01947"/>
<dbReference type="PATRIC" id="fig|1141662.3.peg.396"/>
<dbReference type="RefSeq" id="WP_008910438.1">
    <property type="nucleotide sequence ID" value="NZ_KB233222.1"/>
</dbReference>
<protein>
    <recommendedName>
        <fullName evidence="3">Flagellin N-methylase</fullName>
    </recommendedName>
</protein>
<dbReference type="EMBL" id="AKKL01000006">
    <property type="protein sequence ID" value="EKT64747.1"/>
    <property type="molecule type" value="Genomic_DNA"/>
</dbReference>
<sequence length="91" mass="10679">MTLTLEHSFPCDKCGACCRHVDRAEETQFLDRGDGICKHYNETNLLCTIYHERPDICRVDKQYALNYANLYTWDEFVELNRVACEIILNSE</sequence>
<dbReference type="Proteomes" id="UP000009336">
    <property type="component" value="Unassembled WGS sequence"/>
</dbReference>
<dbReference type="eggNOG" id="COG0727">
    <property type="taxonomic scope" value="Bacteria"/>
</dbReference>
<reference evidence="1 2" key="1">
    <citation type="journal article" date="2012" name="BMC Genomics">
        <title>Comparative genomics of bacteria in the genus Providencia isolated from wild Drosophila melanogaster.</title>
        <authorList>
            <person name="Galac M.R."/>
            <person name="Lazzaro B.P."/>
        </authorList>
    </citation>
    <scope>NUCLEOTIDE SEQUENCE [LARGE SCALE GENOMIC DNA]</scope>
    <source>
        <strain evidence="1 2">DSM 19968</strain>
    </source>
</reference>
<dbReference type="Pfam" id="PF03692">
    <property type="entry name" value="CxxCxxCC"/>
    <property type="match status" value="1"/>
</dbReference>
<keyword evidence="2" id="KW-1185">Reference proteome</keyword>
<dbReference type="InterPro" id="IPR005358">
    <property type="entry name" value="Puta_zinc/iron-chelating_dom"/>
</dbReference>
<evidence type="ECO:0000313" key="1">
    <source>
        <dbReference type="EMBL" id="EKT64747.1"/>
    </source>
</evidence>
<name>K8X4Y9_9GAMM</name>
<evidence type="ECO:0000313" key="2">
    <source>
        <dbReference type="Proteomes" id="UP000009336"/>
    </source>
</evidence>
<organism evidence="1 2">
    <name type="scientific">Providencia burhodogranariea DSM 19968</name>
    <dbReference type="NCBI Taxonomy" id="1141662"/>
    <lineage>
        <taxon>Bacteria</taxon>
        <taxon>Pseudomonadati</taxon>
        <taxon>Pseudomonadota</taxon>
        <taxon>Gammaproteobacteria</taxon>
        <taxon>Enterobacterales</taxon>
        <taxon>Morganellaceae</taxon>
        <taxon>Providencia</taxon>
    </lineage>
</organism>
<comment type="caution">
    <text evidence="1">The sequence shown here is derived from an EMBL/GenBank/DDBJ whole genome shotgun (WGS) entry which is preliminary data.</text>
</comment>
<dbReference type="OrthoDB" id="71604at2"/>
<gene>
    <name evidence="1" type="ORF">OOA_01947</name>
</gene>
<dbReference type="AlphaFoldDB" id="K8X4Y9"/>
<accession>K8X4Y9</accession>
<dbReference type="HOGENOM" id="CLU_169583_1_0_6"/>
<evidence type="ECO:0008006" key="3">
    <source>
        <dbReference type="Google" id="ProtNLM"/>
    </source>
</evidence>